<name>A0A2S3YVQ6_9HYPH</name>
<dbReference type="AlphaFoldDB" id="A0A2S3YVQ6"/>
<evidence type="ECO:0000313" key="2">
    <source>
        <dbReference type="Proteomes" id="UP000237511"/>
    </source>
</evidence>
<gene>
    <name evidence="1" type="ORF">ATY31_00230</name>
</gene>
<accession>A0A2S3YVQ6</accession>
<proteinExistence type="predicted"/>
<comment type="caution">
    <text evidence="1">The sequence shown here is derived from an EMBL/GenBank/DDBJ whole genome shotgun (WGS) entry which is preliminary data.</text>
</comment>
<dbReference type="Proteomes" id="UP000237511">
    <property type="component" value="Unassembled WGS sequence"/>
</dbReference>
<protein>
    <submittedName>
        <fullName evidence="1">Uncharacterized protein</fullName>
    </submittedName>
</protein>
<dbReference type="EMBL" id="LODU01000001">
    <property type="protein sequence ID" value="POH35701.1"/>
    <property type="molecule type" value="Genomic_DNA"/>
</dbReference>
<organism evidence="1 2">
    <name type="scientific">Sinorhizobium americanum</name>
    <dbReference type="NCBI Taxonomy" id="194963"/>
    <lineage>
        <taxon>Bacteria</taxon>
        <taxon>Pseudomonadati</taxon>
        <taxon>Pseudomonadota</taxon>
        <taxon>Alphaproteobacteria</taxon>
        <taxon>Hyphomicrobiales</taxon>
        <taxon>Rhizobiaceae</taxon>
        <taxon>Sinorhizobium/Ensifer group</taxon>
        <taxon>Sinorhizobium</taxon>
    </lineage>
</organism>
<sequence length="98" mass="10903">MYSPAAHRDAEIVASILLDIEGSICDLRLMASIANELAHEELEPVVRETEDHLELHMTELQRERLLFAVGDVAARAKKLSDLFYEAFAAGAHRKGTSK</sequence>
<dbReference type="RefSeq" id="WP_097526746.1">
    <property type="nucleotide sequence ID" value="NZ_LODU01000001.1"/>
</dbReference>
<evidence type="ECO:0000313" key="1">
    <source>
        <dbReference type="EMBL" id="POH35701.1"/>
    </source>
</evidence>
<reference evidence="1 2" key="1">
    <citation type="journal article" date="2014" name="Syst. Appl. Microbiol.">
        <title>Microsymbionts of Phaseolus vulgaris in acid and alkaline soils of Mexico.</title>
        <authorList>
            <person name="Verastegui-Valdes M.M."/>
            <person name="Zhang Y.J."/>
            <person name="Rivera-Orduna F.N."/>
            <person name="Cheng H.P."/>
            <person name="Sui X.H."/>
            <person name="Wang E.T."/>
        </authorList>
    </citation>
    <scope>NUCLEOTIDE SEQUENCE [LARGE SCALE GENOMIC DNA]</scope>
    <source>
        <strain evidence="1 2">FG01</strain>
    </source>
</reference>